<dbReference type="EMBL" id="BEYU01000020">
    <property type="protein sequence ID" value="GBG26403.1"/>
    <property type="molecule type" value="Genomic_DNA"/>
</dbReference>
<dbReference type="GO" id="GO:0005310">
    <property type="term" value="F:dicarboxylic acid transmembrane transporter activity"/>
    <property type="evidence" value="ECO:0007669"/>
    <property type="project" value="UniProtKB-ARBA"/>
</dbReference>
<evidence type="ECO:0000256" key="5">
    <source>
        <dbReference type="SAM" id="MobiDB-lite"/>
    </source>
</evidence>
<evidence type="ECO:0000313" key="7">
    <source>
        <dbReference type="EMBL" id="GBG26403.1"/>
    </source>
</evidence>
<dbReference type="PANTHER" id="PTHR10283:SF82">
    <property type="entry name" value="SOLUTE CARRIER FAMILY 13 MEMBER 2"/>
    <property type="match status" value="1"/>
</dbReference>
<keyword evidence="8" id="KW-1185">Reference proteome</keyword>
<evidence type="ECO:0000256" key="1">
    <source>
        <dbReference type="ARBA" id="ARBA00004141"/>
    </source>
</evidence>
<feature type="transmembrane region" description="Helical" evidence="6">
    <location>
        <begin position="430"/>
        <end position="448"/>
    </location>
</feature>
<feature type="region of interest" description="Disordered" evidence="5">
    <location>
        <begin position="1"/>
        <end position="58"/>
    </location>
</feature>
<name>A0A2R5GCT4_9STRA</name>
<dbReference type="Pfam" id="PF00939">
    <property type="entry name" value="Na_sulph_symp"/>
    <property type="match status" value="1"/>
</dbReference>
<feature type="transmembrane region" description="Helical" evidence="6">
    <location>
        <begin position="291"/>
        <end position="315"/>
    </location>
</feature>
<feature type="transmembrane region" description="Helical" evidence="6">
    <location>
        <begin position="547"/>
        <end position="568"/>
    </location>
</feature>
<reference evidence="7 8" key="1">
    <citation type="submission" date="2017-12" db="EMBL/GenBank/DDBJ databases">
        <title>Sequencing, de novo assembly and annotation of complete genome of a new Thraustochytrid species, strain FCC1311.</title>
        <authorList>
            <person name="Sedici K."/>
            <person name="Godart F."/>
            <person name="Aiese Cigliano R."/>
            <person name="Sanseverino W."/>
            <person name="Barakat M."/>
            <person name="Ortet P."/>
            <person name="Marechal E."/>
            <person name="Cagnac O."/>
            <person name="Amato A."/>
        </authorList>
    </citation>
    <scope>NUCLEOTIDE SEQUENCE [LARGE SCALE GENOMIC DNA]</scope>
</reference>
<proteinExistence type="predicted"/>
<dbReference type="OrthoDB" id="6493944at2759"/>
<dbReference type="PANTHER" id="PTHR10283">
    <property type="entry name" value="SOLUTE CARRIER FAMILY 13 MEMBER"/>
    <property type="match status" value="1"/>
</dbReference>
<dbReference type="GO" id="GO:0005886">
    <property type="term" value="C:plasma membrane"/>
    <property type="evidence" value="ECO:0007669"/>
    <property type="project" value="TreeGrafter"/>
</dbReference>
<feature type="transmembrane region" description="Helical" evidence="6">
    <location>
        <begin position="343"/>
        <end position="362"/>
    </location>
</feature>
<evidence type="ECO:0000313" key="8">
    <source>
        <dbReference type="Proteomes" id="UP000241890"/>
    </source>
</evidence>
<dbReference type="InParanoid" id="A0A2R5GCT4"/>
<protein>
    <submittedName>
        <fullName evidence="7">Solute carrier family 13 member 2</fullName>
    </submittedName>
</protein>
<dbReference type="AlphaFoldDB" id="A0A2R5GCT4"/>
<organism evidence="7 8">
    <name type="scientific">Hondaea fermentalgiana</name>
    <dbReference type="NCBI Taxonomy" id="2315210"/>
    <lineage>
        <taxon>Eukaryota</taxon>
        <taxon>Sar</taxon>
        <taxon>Stramenopiles</taxon>
        <taxon>Bigyra</taxon>
        <taxon>Labyrinthulomycetes</taxon>
        <taxon>Thraustochytrida</taxon>
        <taxon>Thraustochytriidae</taxon>
        <taxon>Hondaea</taxon>
    </lineage>
</organism>
<dbReference type="InterPro" id="IPR001898">
    <property type="entry name" value="SLC13A/DASS"/>
</dbReference>
<keyword evidence="4 6" id="KW-0472">Membrane</keyword>
<comment type="caution">
    <text evidence="7">The sequence shown here is derived from an EMBL/GenBank/DDBJ whole genome shotgun (WGS) entry which is preliminary data.</text>
</comment>
<keyword evidence="3 6" id="KW-1133">Transmembrane helix</keyword>
<dbReference type="Proteomes" id="UP000241890">
    <property type="component" value="Unassembled WGS sequence"/>
</dbReference>
<evidence type="ECO:0000256" key="3">
    <source>
        <dbReference type="ARBA" id="ARBA00022989"/>
    </source>
</evidence>
<sequence>MLPTEEGKQQDRDFGRELEQGTVQPESGASLPASFHGNEKAGADADGSGPQSVDAPEKEFVTKPQDADFWYTFTHGYWKQFSTSQKVGFFLGPVLAIICACIEISDEHPKANDALAGTVFIVIMWIFETVPITVTTLMPLVLYPLGRVELAGTLAKQYMNGTSFLVLGAFFVVMGIEDAMAHKRFALWALKYCGTNPKIVLLGFMVITAIISMFASNTSSTLLMLPVIQGLLEGRIDSADGQRFEKAALLGVALSATCGGCGTLIGTAANLAFSLLVTGTFPQVPVNFQTWMGFAVPIAVLMVATAWASLSFIYLRGTRLDLNTASLQREREALGAVSRDEKILGVVLFLMVLLWLIAPYTIEPYLGFCSDETYDNKYDCEDADDGNSWSEYINDGVVAIMGAIALFWIPSSQRPGKMLLDESCFKRLPWGVILLLGAGFAMATAISASGLSLEVSSIIDSATEFSDVALVSIVVVLVAVITELISNVAAVTIFSPILFQLAVDKQINPLLLGLPATIAASLAFLLPTSTPPMAIAFSTGRVSFYDMITGGMALKLVGMVFAIAFPFITGSVFGDLSEFPEWAENSLLRR</sequence>
<comment type="subcellular location">
    <subcellularLocation>
        <location evidence="1">Membrane</location>
        <topology evidence="1">Multi-pass membrane protein</topology>
    </subcellularLocation>
</comment>
<feature type="transmembrane region" description="Helical" evidence="6">
    <location>
        <begin position="87"/>
        <end position="105"/>
    </location>
</feature>
<feature type="compositionally biased region" description="Basic and acidic residues" evidence="5">
    <location>
        <begin position="1"/>
        <end position="19"/>
    </location>
</feature>
<feature type="transmembrane region" description="Helical" evidence="6">
    <location>
        <begin position="117"/>
        <end position="143"/>
    </location>
</feature>
<accession>A0A2R5GCT4</accession>
<keyword evidence="2 6" id="KW-0812">Transmembrane</keyword>
<feature type="transmembrane region" description="Helical" evidence="6">
    <location>
        <begin position="468"/>
        <end position="498"/>
    </location>
</feature>
<feature type="transmembrane region" description="Helical" evidence="6">
    <location>
        <begin position="164"/>
        <end position="181"/>
    </location>
</feature>
<feature type="transmembrane region" description="Helical" evidence="6">
    <location>
        <begin position="392"/>
        <end position="409"/>
    </location>
</feature>
<evidence type="ECO:0000256" key="4">
    <source>
        <dbReference type="ARBA" id="ARBA00023136"/>
    </source>
</evidence>
<feature type="transmembrane region" description="Helical" evidence="6">
    <location>
        <begin position="510"/>
        <end position="527"/>
    </location>
</feature>
<feature type="transmembrane region" description="Helical" evidence="6">
    <location>
        <begin position="248"/>
        <end position="271"/>
    </location>
</feature>
<evidence type="ECO:0000256" key="2">
    <source>
        <dbReference type="ARBA" id="ARBA00022692"/>
    </source>
</evidence>
<feature type="transmembrane region" description="Helical" evidence="6">
    <location>
        <begin position="201"/>
        <end position="228"/>
    </location>
</feature>
<gene>
    <name evidence="7" type="ORF">FCC1311_026242</name>
</gene>
<dbReference type="GO" id="GO:0015556">
    <property type="term" value="F:C4-dicarboxylate transmembrane transporter activity"/>
    <property type="evidence" value="ECO:0007669"/>
    <property type="project" value="UniProtKB-ARBA"/>
</dbReference>
<evidence type="ECO:0000256" key="6">
    <source>
        <dbReference type="SAM" id="Phobius"/>
    </source>
</evidence>